<accession>A0A2I0W1N5</accession>
<feature type="region of interest" description="Disordered" evidence="1">
    <location>
        <begin position="151"/>
        <end position="209"/>
    </location>
</feature>
<protein>
    <recommendedName>
        <fullName evidence="4">Retrotransposon gag domain-containing protein</fullName>
    </recommendedName>
</protein>
<gene>
    <name evidence="2" type="ORF">MA16_Dca012913</name>
</gene>
<proteinExistence type="predicted"/>
<reference evidence="2 3" key="2">
    <citation type="journal article" date="2017" name="Nature">
        <title>The Apostasia genome and the evolution of orchids.</title>
        <authorList>
            <person name="Zhang G.Q."/>
            <person name="Liu K.W."/>
            <person name="Li Z."/>
            <person name="Lohaus R."/>
            <person name="Hsiao Y.Y."/>
            <person name="Niu S.C."/>
            <person name="Wang J.Y."/>
            <person name="Lin Y.C."/>
            <person name="Xu Q."/>
            <person name="Chen L.J."/>
            <person name="Yoshida K."/>
            <person name="Fujiwara S."/>
            <person name="Wang Z.W."/>
            <person name="Zhang Y.Q."/>
            <person name="Mitsuda N."/>
            <person name="Wang M."/>
            <person name="Liu G.H."/>
            <person name="Pecoraro L."/>
            <person name="Huang H.X."/>
            <person name="Xiao X.J."/>
            <person name="Lin M."/>
            <person name="Wu X.Y."/>
            <person name="Wu W.L."/>
            <person name="Chen Y.Y."/>
            <person name="Chang S.B."/>
            <person name="Sakamoto S."/>
            <person name="Ohme-Takagi M."/>
            <person name="Yagi M."/>
            <person name="Zeng S.J."/>
            <person name="Shen C.Y."/>
            <person name="Yeh C.M."/>
            <person name="Luo Y.B."/>
            <person name="Tsai W.C."/>
            <person name="Van de Peer Y."/>
            <person name="Liu Z.J."/>
        </authorList>
    </citation>
    <scope>NUCLEOTIDE SEQUENCE [LARGE SCALE GENOMIC DNA]</scope>
    <source>
        <tissue evidence="2">The whole plant</tissue>
    </source>
</reference>
<sequence length="531" mass="60358">MPHSTYQPRPDPKQQQPHFESPYRLPTFDGSSDPYYFREWAKQLDDYFESCHIPESHQVSIAKSHLKCRALQFWARLEDHKESRGEYPTSNWRDMRRELNLKYRPSTCGQPAGSKFRSPPVHQTIGYYTLNTPTPSDRHLEHHHHPCRTNHGPYCGQDHPPISNIRVAAPPYRSSPNLDGRPSTGSSVGPISYDSPFGPTSSHPSQPLAFPVLDPASMIILKEDIKKKRFPEPETECIHFVDASDITNDEEFFEDETEVIESDSWHDLNPELGKLEPWNDDTLAHPDPSLIEDISLDKVCLDDSNGDNFKLEMRKLKLLPELNLDLSDPEFIDLRVITKPDPFEDSNVSLEDSNLNLTDSEPKLNPKHPLVLLESILGVAPSDLHLIEYTFLDWTYITDLSVRETYITDLSVTFLTVVPNSVKDTLPHFLSPIPASHSLGYPTMVVSHDPSSYHIPDSYIVPSISLSFPSKDSLFPSWMTLINYPTVARRLSVTRAETPYGDALLAKDVFIAPPTPVPLDRTHFRPPPLFL</sequence>
<keyword evidence="3" id="KW-1185">Reference proteome</keyword>
<evidence type="ECO:0000313" key="3">
    <source>
        <dbReference type="Proteomes" id="UP000233837"/>
    </source>
</evidence>
<organism evidence="2 3">
    <name type="scientific">Dendrobium catenatum</name>
    <dbReference type="NCBI Taxonomy" id="906689"/>
    <lineage>
        <taxon>Eukaryota</taxon>
        <taxon>Viridiplantae</taxon>
        <taxon>Streptophyta</taxon>
        <taxon>Embryophyta</taxon>
        <taxon>Tracheophyta</taxon>
        <taxon>Spermatophyta</taxon>
        <taxon>Magnoliopsida</taxon>
        <taxon>Liliopsida</taxon>
        <taxon>Asparagales</taxon>
        <taxon>Orchidaceae</taxon>
        <taxon>Epidendroideae</taxon>
        <taxon>Malaxideae</taxon>
        <taxon>Dendrobiinae</taxon>
        <taxon>Dendrobium</taxon>
    </lineage>
</organism>
<name>A0A2I0W1N5_9ASPA</name>
<evidence type="ECO:0000256" key="1">
    <source>
        <dbReference type="SAM" id="MobiDB-lite"/>
    </source>
</evidence>
<feature type="region of interest" description="Disordered" evidence="1">
    <location>
        <begin position="1"/>
        <end position="24"/>
    </location>
</feature>
<feature type="compositionally biased region" description="Polar residues" evidence="1">
    <location>
        <begin position="1"/>
        <end position="18"/>
    </location>
</feature>
<evidence type="ECO:0008006" key="4">
    <source>
        <dbReference type="Google" id="ProtNLM"/>
    </source>
</evidence>
<evidence type="ECO:0000313" key="2">
    <source>
        <dbReference type="EMBL" id="PKU69579.1"/>
    </source>
</evidence>
<dbReference type="EMBL" id="KZ503020">
    <property type="protein sequence ID" value="PKU69579.1"/>
    <property type="molecule type" value="Genomic_DNA"/>
</dbReference>
<dbReference type="AlphaFoldDB" id="A0A2I0W1N5"/>
<reference evidence="2 3" key="1">
    <citation type="journal article" date="2016" name="Sci. Rep.">
        <title>The Dendrobium catenatum Lindl. genome sequence provides insights into polysaccharide synthase, floral development and adaptive evolution.</title>
        <authorList>
            <person name="Zhang G.Q."/>
            <person name="Xu Q."/>
            <person name="Bian C."/>
            <person name="Tsai W.C."/>
            <person name="Yeh C.M."/>
            <person name="Liu K.W."/>
            <person name="Yoshida K."/>
            <person name="Zhang L.S."/>
            <person name="Chang S.B."/>
            <person name="Chen F."/>
            <person name="Shi Y."/>
            <person name="Su Y.Y."/>
            <person name="Zhang Y.Q."/>
            <person name="Chen L.J."/>
            <person name="Yin Y."/>
            <person name="Lin M."/>
            <person name="Huang H."/>
            <person name="Deng H."/>
            <person name="Wang Z.W."/>
            <person name="Zhu S.L."/>
            <person name="Zhao X."/>
            <person name="Deng C."/>
            <person name="Niu S.C."/>
            <person name="Huang J."/>
            <person name="Wang M."/>
            <person name="Liu G.H."/>
            <person name="Yang H.J."/>
            <person name="Xiao X.J."/>
            <person name="Hsiao Y.Y."/>
            <person name="Wu W.L."/>
            <person name="Chen Y.Y."/>
            <person name="Mitsuda N."/>
            <person name="Ohme-Takagi M."/>
            <person name="Luo Y.B."/>
            <person name="Van de Peer Y."/>
            <person name="Liu Z.J."/>
        </authorList>
    </citation>
    <scope>NUCLEOTIDE SEQUENCE [LARGE SCALE GENOMIC DNA]</scope>
    <source>
        <tissue evidence="2">The whole plant</tissue>
    </source>
</reference>
<dbReference type="Proteomes" id="UP000233837">
    <property type="component" value="Unassembled WGS sequence"/>
</dbReference>